<proteinExistence type="inferred from homology"/>
<evidence type="ECO:0000259" key="11">
    <source>
        <dbReference type="SMART" id="SM00872"/>
    </source>
</evidence>
<comment type="catalytic activity">
    <reaction evidence="1">
        <text>Hydrolysis of terminal, non-reducing alpha-D-mannose residues in alpha-D-mannosides.</text>
        <dbReference type="EC" id="3.2.1.24"/>
    </reaction>
</comment>
<dbReference type="Pfam" id="PF17677">
    <property type="entry name" value="Glyco_hydro38C2"/>
    <property type="match status" value="1"/>
</dbReference>
<dbReference type="SMART" id="SM00872">
    <property type="entry name" value="Alpha-mann_mid"/>
    <property type="match status" value="1"/>
</dbReference>
<dbReference type="InterPro" id="IPR050843">
    <property type="entry name" value="Glycosyl_Hydrlase_38"/>
</dbReference>
<protein>
    <recommendedName>
        <fullName evidence="3 10">Alpha-mannosidase</fullName>
        <ecNumber evidence="10">3.2.1.-</ecNumber>
    </recommendedName>
</protein>
<dbReference type="Gene3D" id="2.70.98.30">
    <property type="entry name" value="Golgi alpha-mannosidase II, domain 4"/>
    <property type="match status" value="1"/>
</dbReference>
<dbReference type="InterPro" id="IPR037094">
    <property type="entry name" value="Glyco_hydro_38_cen_sf"/>
</dbReference>
<evidence type="ECO:0000256" key="1">
    <source>
        <dbReference type="ARBA" id="ARBA00000365"/>
    </source>
</evidence>
<comment type="similarity">
    <text evidence="2 10">Belongs to the glycosyl hydrolase 38 family.</text>
</comment>
<dbReference type="GO" id="GO:0004559">
    <property type="term" value="F:alpha-mannosidase activity"/>
    <property type="evidence" value="ECO:0007669"/>
    <property type="project" value="UniProtKB-EC"/>
</dbReference>
<dbReference type="InterPro" id="IPR000602">
    <property type="entry name" value="Glyco_hydro_38_N"/>
</dbReference>
<dbReference type="Gene3D" id="3.20.110.10">
    <property type="entry name" value="Glycoside hydrolase 38, N terminal domain"/>
    <property type="match status" value="1"/>
</dbReference>
<sequence>MNYFIYLLSFFICSAQCAPQNVFSSAPTCGYSSCNPVKDGMINVHLVPHTHDDVGWLKTVDQYYYGDKNDIQIAGVQYILDSVIPQLINDPSKRFIYVEIAFFARWWREQTDSMRHVVKGLVAEGRLEFILGGWCMNDEASTHYNAIIDQHTIGFEFLRQNFKDCGRPRVAWQIDPFGHSREQASLFAQMGFDGLFFGRLDYEDKDNRLKQKTMEMIWKGSPKNLGSVSELFTGALYSGYGPPGGFCWDTICGDSPVMDDDRLHDYNVPAVMQNLVKAVNDQAKHYQTKHLIWTMGSDFQYSNANTWFKNLDKLIKYANAMQANGSNINLLYSTPSCYLDQLNKAGLKWTSKEDDFFPYASRGHSYWTGYFTSRTALKYYVRRTNNFLQVTKQMDALALLEDTDNSTYNIVILREAMGVAQHHDAVSGTEKQAVAYDYATRLANGVNECEKVINDAYGKLMPLGSQKPPSHQFCTLLNISSCSVTENNKMFQLHIYNPIARPVEYYVKLPVVGKTYSVIGPDGKAIETQVVPISPDTMRIPERSGSLAKHDLVFPTTLQPLGFTTYFIQMTAGKKAKTGHETKTLPLSATSANVVLQNKYISLTFDGQSGMLMSMQNLEKEISLTISQEFRFYFSQAGNNSKDEFQASGAYIFRPNDTQSYNFSSSPSLTTKSYVQAGQIVQELVQSFSPWATQTVILYENARFAEFQWTVGPIPIDDKLGKEVISKFTTDLKNNGFYYTDANGREILERRRDHRDTWALNQSEPISGNYYPINSRIFIQDQKVNKQLTILNDRSQGGGSIQDGEIEIMVHRRLLHDDSLGVGEPLNETGSDGKGLVVRGSHYVFLDTLEASASLHREKAEELFMAPQLSFTTEQTKYSDWSKNFRTTWSGVKQALPRNVHLLTLEQFAGTGPEPSESQPFLLRLEHMYEIDEDATLSKPVNVSIQDLFTTFEITSATELTLGANLPLSQLERLKWMSADDVDTESTKAHDPSLKFKPSQLNDSLTVTLKPMQIRTFQIEIKNRQ</sequence>
<evidence type="ECO:0000256" key="9">
    <source>
        <dbReference type="ARBA" id="ARBA00023295"/>
    </source>
</evidence>
<dbReference type="CDD" id="cd10810">
    <property type="entry name" value="GH38N_AMII_LAM_like"/>
    <property type="match status" value="1"/>
</dbReference>
<dbReference type="InterPro" id="IPR011330">
    <property type="entry name" value="Glyco_hydro/deAcase_b/a-brl"/>
</dbReference>
<dbReference type="PANTHER" id="PTHR11607:SF3">
    <property type="entry name" value="LYSOSOMAL ALPHA-MANNOSIDASE"/>
    <property type="match status" value="1"/>
</dbReference>
<feature type="signal peptide" evidence="10">
    <location>
        <begin position="1"/>
        <end position="17"/>
    </location>
</feature>
<dbReference type="FunFam" id="2.60.40.1180:FF:000018">
    <property type="entry name" value="Alpha-mannosidase"/>
    <property type="match status" value="1"/>
</dbReference>
<keyword evidence="7" id="KW-1015">Disulfide bond</keyword>
<comment type="caution">
    <text evidence="12">The sequence shown here is derived from an EMBL/GenBank/DDBJ whole genome shotgun (WGS) entry which is preliminary data.</text>
</comment>
<dbReference type="Pfam" id="PF09261">
    <property type="entry name" value="Alpha-mann_mid"/>
    <property type="match status" value="1"/>
</dbReference>
<dbReference type="InterPro" id="IPR015341">
    <property type="entry name" value="Glyco_hydro_38_cen"/>
</dbReference>
<comment type="cofactor">
    <cofactor evidence="10">
        <name>Zn(2+)</name>
        <dbReference type="ChEBI" id="CHEBI:29105"/>
    </cofactor>
    <text evidence="10">Binds 1 zinc ion per subunit.</text>
</comment>
<dbReference type="PANTHER" id="PTHR11607">
    <property type="entry name" value="ALPHA-MANNOSIDASE"/>
    <property type="match status" value="1"/>
</dbReference>
<evidence type="ECO:0000256" key="2">
    <source>
        <dbReference type="ARBA" id="ARBA00009792"/>
    </source>
</evidence>
<evidence type="ECO:0000256" key="7">
    <source>
        <dbReference type="ARBA" id="ARBA00023157"/>
    </source>
</evidence>
<dbReference type="FunFam" id="1.20.1270.50:FF:000002">
    <property type="entry name" value="Alpha-mannosidase"/>
    <property type="match status" value="1"/>
</dbReference>
<dbReference type="SUPFAM" id="SSF88713">
    <property type="entry name" value="Glycoside hydrolase/deacetylase"/>
    <property type="match status" value="1"/>
</dbReference>
<evidence type="ECO:0000256" key="3">
    <source>
        <dbReference type="ARBA" id="ARBA00012752"/>
    </source>
</evidence>
<organism evidence="12 13">
    <name type="scientific">Patella caerulea</name>
    <name type="common">Rayed Mediterranean limpet</name>
    <dbReference type="NCBI Taxonomy" id="87958"/>
    <lineage>
        <taxon>Eukaryota</taxon>
        <taxon>Metazoa</taxon>
        <taxon>Spiralia</taxon>
        <taxon>Lophotrochozoa</taxon>
        <taxon>Mollusca</taxon>
        <taxon>Gastropoda</taxon>
        <taxon>Patellogastropoda</taxon>
        <taxon>Patelloidea</taxon>
        <taxon>Patellidae</taxon>
        <taxon>Patella</taxon>
    </lineage>
</organism>
<name>A0AAN8J6W5_PATCE</name>
<dbReference type="FunFam" id="1.20.1270.50:FF:000003">
    <property type="entry name" value="Alpha-mannosidase"/>
    <property type="match status" value="1"/>
</dbReference>
<evidence type="ECO:0000256" key="4">
    <source>
        <dbReference type="ARBA" id="ARBA00022723"/>
    </source>
</evidence>
<dbReference type="GO" id="GO:0006013">
    <property type="term" value="P:mannose metabolic process"/>
    <property type="evidence" value="ECO:0007669"/>
    <property type="project" value="InterPro"/>
</dbReference>
<dbReference type="InterPro" id="IPR027291">
    <property type="entry name" value="Glyco_hydro_38_N_sf"/>
</dbReference>
<dbReference type="Proteomes" id="UP001347796">
    <property type="component" value="Unassembled WGS sequence"/>
</dbReference>
<keyword evidence="5 10" id="KW-0378">Hydrolase</keyword>
<evidence type="ECO:0000313" key="12">
    <source>
        <dbReference type="EMBL" id="KAK6171080.1"/>
    </source>
</evidence>
<dbReference type="FunFam" id="2.70.98.30:FF:000003">
    <property type="entry name" value="Alpha-mannosidase"/>
    <property type="match status" value="1"/>
</dbReference>
<dbReference type="GO" id="GO:0030246">
    <property type="term" value="F:carbohydrate binding"/>
    <property type="evidence" value="ECO:0007669"/>
    <property type="project" value="InterPro"/>
</dbReference>
<keyword evidence="6 10" id="KW-0862">Zinc</keyword>
<evidence type="ECO:0000256" key="5">
    <source>
        <dbReference type="ARBA" id="ARBA00022801"/>
    </source>
</evidence>
<dbReference type="GO" id="GO:0046872">
    <property type="term" value="F:metal ion binding"/>
    <property type="evidence" value="ECO:0007669"/>
    <property type="project" value="UniProtKB-KW"/>
</dbReference>
<dbReference type="InterPro" id="IPR028995">
    <property type="entry name" value="Glyco_hydro_57/38_cen_sf"/>
</dbReference>
<keyword evidence="13" id="KW-1185">Reference proteome</keyword>
<dbReference type="FunFam" id="3.20.110.10:FF:000001">
    <property type="entry name" value="Alpha-mannosidase"/>
    <property type="match status" value="1"/>
</dbReference>
<accession>A0AAN8J6W5</accession>
<gene>
    <name evidence="12" type="ORF">SNE40_019340</name>
</gene>
<dbReference type="InterPro" id="IPR011682">
    <property type="entry name" value="Glyco_hydro_38_C"/>
</dbReference>
<dbReference type="Gene3D" id="2.60.40.1360">
    <property type="match status" value="1"/>
</dbReference>
<evidence type="ECO:0000256" key="10">
    <source>
        <dbReference type="RuleBase" id="RU361199"/>
    </source>
</evidence>
<dbReference type="InterPro" id="IPR041147">
    <property type="entry name" value="GH38_C"/>
</dbReference>
<evidence type="ECO:0000256" key="8">
    <source>
        <dbReference type="ARBA" id="ARBA00023180"/>
    </source>
</evidence>
<dbReference type="InterPro" id="IPR011013">
    <property type="entry name" value="Gal_mutarotase_sf_dom"/>
</dbReference>
<keyword evidence="4 10" id="KW-0479">Metal-binding</keyword>
<keyword evidence="8" id="KW-0325">Glycoprotein</keyword>
<keyword evidence="10" id="KW-0732">Signal</keyword>
<feature type="domain" description="Glycoside hydrolase family 38 central" evidence="11">
    <location>
        <begin position="365"/>
        <end position="442"/>
    </location>
</feature>
<dbReference type="EMBL" id="JAZGQO010000014">
    <property type="protein sequence ID" value="KAK6171080.1"/>
    <property type="molecule type" value="Genomic_DNA"/>
</dbReference>
<keyword evidence="9 10" id="KW-0326">Glycosidase</keyword>
<dbReference type="InterPro" id="IPR013780">
    <property type="entry name" value="Glyco_hydro_b"/>
</dbReference>
<dbReference type="Gene3D" id="1.20.1270.50">
    <property type="entry name" value="Glycoside hydrolase family 38, central domain"/>
    <property type="match status" value="2"/>
</dbReference>
<dbReference type="AlphaFoldDB" id="A0AAN8J6W5"/>
<feature type="chain" id="PRO_5042673472" description="Alpha-mannosidase" evidence="10">
    <location>
        <begin position="18"/>
        <end position="1025"/>
    </location>
</feature>
<evidence type="ECO:0000256" key="6">
    <source>
        <dbReference type="ARBA" id="ARBA00022833"/>
    </source>
</evidence>
<evidence type="ECO:0000313" key="13">
    <source>
        <dbReference type="Proteomes" id="UP001347796"/>
    </source>
</evidence>
<dbReference type="GO" id="GO:0005764">
    <property type="term" value="C:lysosome"/>
    <property type="evidence" value="ECO:0007669"/>
    <property type="project" value="TreeGrafter"/>
</dbReference>
<reference evidence="12 13" key="1">
    <citation type="submission" date="2024-01" db="EMBL/GenBank/DDBJ databases">
        <title>The genome of the rayed Mediterranean limpet Patella caerulea (Linnaeus, 1758).</title>
        <authorList>
            <person name="Anh-Thu Weber A."/>
            <person name="Halstead-Nussloch G."/>
        </authorList>
    </citation>
    <scope>NUCLEOTIDE SEQUENCE [LARGE SCALE GENOMIC DNA]</scope>
    <source>
        <strain evidence="12">AATW-2023a</strain>
        <tissue evidence="12">Whole specimen</tissue>
    </source>
</reference>
<dbReference type="SUPFAM" id="SSF74650">
    <property type="entry name" value="Galactose mutarotase-like"/>
    <property type="match status" value="1"/>
</dbReference>
<dbReference type="Gene3D" id="2.60.40.1180">
    <property type="entry name" value="Golgi alpha-mannosidase II"/>
    <property type="match status" value="1"/>
</dbReference>
<dbReference type="SUPFAM" id="SSF88688">
    <property type="entry name" value="Families 57/38 glycoside transferase middle domain"/>
    <property type="match status" value="1"/>
</dbReference>
<dbReference type="EC" id="3.2.1.-" evidence="10"/>
<dbReference type="Pfam" id="PF01074">
    <property type="entry name" value="Glyco_hydro_38N"/>
    <property type="match status" value="1"/>
</dbReference>
<dbReference type="Pfam" id="PF07748">
    <property type="entry name" value="Glyco_hydro_38C"/>
    <property type="match status" value="1"/>
</dbReference>